<dbReference type="PRINTS" id="PR00332">
    <property type="entry name" value="HISTRIAD"/>
</dbReference>
<dbReference type="Proteomes" id="UP000179024">
    <property type="component" value="Unassembled WGS sequence"/>
</dbReference>
<dbReference type="AlphaFoldDB" id="A0A1F7IB99"/>
<organism evidence="5 6">
    <name type="scientific">Candidatus Roizmanbacteria bacterium RIFCSPHIGHO2_12_FULL_44_10</name>
    <dbReference type="NCBI Taxonomy" id="1802054"/>
    <lineage>
        <taxon>Bacteria</taxon>
        <taxon>Candidatus Roizmaniibacteriota</taxon>
    </lineage>
</organism>
<protein>
    <recommendedName>
        <fullName evidence="4">HIT domain-containing protein</fullName>
    </recommendedName>
</protein>
<reference evidence="5 6" key="1">
    <citation type="journal article" date="2016" name="Nat. Commun.">
        <title>Thousands of microbial genomes shed light on interconnected biogeochemical processes in an aquifer system.</title>
        <authorList>
            <person name="Anantharaman K."/>
            <person name="Brown C.T."/>
            <person name="Hug L.A."/>
            <person name="Sharon I."/>
            <person name="Castelle C.J."/>
            <person name="Probst A.J."/>
            <person name="Thomas B.C."/>
            <person name="Singh A."/>
            <person name="Wilkins M.J."/>
            <person name="Karaoz U."/>
            <person name="Brodie E.L."/>
            <person name="Williams K.H."/>
            <person name="Hubbard S.S."/>
            <person name="Banfield J.F."/>
        </authorList>
    </citation>
    <scope>NUCLEOTIDE SEQUENCE [LARGE SCALE GENOMIC DNA]</scope>
</reference>
<evidence type="ECO:0000313" key="5">
    <source>
        <dbReference type="EMBL" id="OGK40633.1"/>
    </source>
</evidence>
<dbReference type="SUPFAM" id="SSF54197">
    <property type="entry name" value="HIT-like"/>
    <property type="match status" value="1"/>
</dbReference>
<feature type="active site" description="Tele-AMP-histidine intermediate" evidence="1">
    <location>
        <position position="94"/>
    </location>
</feature>
<evidence type="ECO:0000256" key="3">
    <source>
        <dbReference type="PROSITE-ProRule" id="PRU00464"/>
    </source>
</evidence>
<sequence>MTHQDGCIFCQIIAGKIPSYKVYEDSLFFGFLDINPRSKGHVLLIPKAHHRWTYDVPEFEQYWGAALKITHAIQKVLQPKWIKYYTFGEIAHAHIHIQPRYDEMKSADETPIMTPLEKVGAEEMVQITKKLFAETSQNNSK</sequence>
<dbReference type="InterPro" id="IPR001310">
    <property type="entry name" value="Histidine_triad_HIT"/>
</dbReference>
<dbReference type="GO" id="GO:0003824">
    <property type="term" value="F:catalytic activity"/>
    <property type="evidence" value="ECO:0007669"/>
    <property type="project" value="InterPro"/>
</dbReference>
<feature type="short sequence motif" description="Histidine triad motif" evidence="2 3">
    <location>
        <begin position="92"/>
        <end position="96"/>
    </location>
</feature>
<proteinExistence type="predicted"/>
<dbReference type="InterPro" id="IPR011146">
    <property type="entry name" value="HIT-like"/>
</dbReference>
<dbReference type="GO" id="GO:0009117">
    <property type="term" value="P:nucleotide metabolic process"/>
    <property type="evidence" value="ECO:0007669"/>
    <property type="project" value="TreeGrafter"/>
</dbReference>
<evidence type="ECO:0000256" key="2">
    <source>
        <dbReference type="PIRSR" id="PIRSR601310-3"/>
    </source>
</evidence>
<evidence type="ECO:0000259" key="4">
    <source>
        <dbReference type="PROSITE" id="PS51084"/>
    </source>
</evidence>
<comment type="caution">
    <text evidence="5">The sequence shown here is derived from an EMBL/GenBank/DDBJ whole genome shotgun (WGS) entry which is preliminary data.</text>
</comment>
<gene>
    <name evidence="5" type="ORF">A3F34_02215</name>
</gene>
<dbReference type="PANTHER" id="PTHR46648:SF1">
    <property type="entry name" value="ADENOSINE 5'-MONOPHOSPHORAMIDASE HNT1"/>
    <property type="match status" value="1"/>
</dbReference>
<dbReference type="Pfam" id="PF01230">
    <property type="entry name" value="HIT"/>
    <property type="match status" value="1"/>
</dbReference>
<dbReference type="InterPro" id="IPR036265">
    <property type="entry name" value="HIT-like_sf"/>
</dbReference>
<evidence type="ECO:0000256" key="1">
    <source>
        <dbReference type="PIRSR" id="PIRSR601310-1"/>
    </source>
</evidence>
<dbReference type="Gene3D" id="3.30.428.10">
    <property type="entry name" value="HIT-like"/>
    <property type="match status" value="1"/>
</dbReference>
<accession>A0A1F7IB99</accession>
<dbReference type="PANTHER" id="PTHR46648">
    <property type="entry name" value="HIT FAMILY PROTEIN 1"/>
    <property type="match status" value="1"/>
</dbReference>
<dbReference type="EMBL" id="MGAE01000001">
    <property type="protein sequence ID" value="OGK40633.1"/>
    <property type="molecule type" value="Genomic_DNA"/>
</dbReference>
<name>A0A1F7IB99_9BACT</name>
<evidence type="ECO:0000313" key="6">
    <source>
        <dbReference type="Proteomes" id="UP000179024"/>
    </source>
</evidence>
<dbReference type="PROSITE" id="PS51084">
    <property type="entry name" value="HIT_2"/>
    <property type="match status" value="1"/>
</dbReference>
<feature type="domain" description="HIT" evidence="4">
    <location>
        <begin position="8"/>
        <end position="111"/>
    </location>
</feature>